<dbReference type="Gene3D" id="3.40.50.1820">
    <property type="entry name" value="alpha/beta hydrolase"/>
    <property type="match status" value="1"/>
</dbReference>
<organism evidence="4 5">
    <name type="scientific">Operophtera brumata</name>
    <name type="common">Winter moth</name>
    <name type="synonym">Phalaena brumata</name>
    <dbReference type="NCBI Taxonomy" id="104452"/>
    <lineage>
        <taxon>Eukaryota</taxon>
        <taxon>Metazoa</taxon>
        <taxon>Ecdysozoa</taxon>
        <taxon>Arthropoda</taxon>
        <taxon>Hexapoda</taxon>
        <taxon>Insecta</taxon>
        <taxon>Pterygota</taxon>
        <taxon>Neoptera</taxon>
        <taxon>Endopterygota</taxon>
        <taxon>Lepidoptera</taxon>
        <taxon>Glossata</taxon>
        <taxon>Ditrysia</taxon>
        <taxon>Geometroidea</taxon>
        <taxon>Geometridae</taxon>
        <taxon>Larentiinae</taxon>
        <taxon>Operophtera</taxon>
    </lineage>
</organism>
<dbReference type="GO" id="GO:0052651">
    <property type="term" value="P:monoacylglycerol catabolic process"/>
    <property type="evidence" value="ECO:0007669"/>
    <property type="project" value="TreeGrafter"/>
</dbReference>
<dbReference type="GO" id="GO:0006660">
    <property type="term" value="P:phosphatidylserine catabolic process"/>
    <property type="evidence" value="ECO:0007669"/>
    <property type="project" value="TreeGrafter"/>
</dbReference>
<dbReference type="AlphaFoldDB" id="A0A0L7L516"/>
<feature type="transmembrane region" description="Helical" evidence="1">
    <location>
        <begin position="12"/>
        <end position="37"/>
    </location>
</feature>
<evidence type="ECO:0000259" key="3">
    <source>
        <dbReference type="Pfam" id="PF22990"/>
    </source>
</evidence>
<keyword evidence="5" id="KW-1185">Reference proteome</keyword>
<dbReference type="InterPro" id="IPR029058">
    <property type="entry name" value="AB_hydrolase_fold"/>
</dbReference>
<sequence>ALYQPHKIEEYADIVISVLASYILQTNVFYSVSYYMSPFIGMYMYRRGFFTVQESETLVKLFTGIGCFLFMAFLIRAYGRVRNPQYMMFLDALNSPKEDLQAYLSRVRRFDFEFYAWPATYEIPYNPDNPCWNRSQPFVSKENNHLPFYQKCIVKSLAYIAVHTFALRLIYPGSLGLIQLMLWNPLVHGRASFIEDSDGQRVKVITADGNSIDTMFVDCRNRPHPNGKILVICSEGNSGFYEIGIMNTPLKAGYSVLGWNHPGFAGSTGLPYPRQEHCAIDAVMQYAILVLKFQPEQIVMFGWSIGGYSAAWAAGNYHTKALILDATFDDLVPLAVNQMPASWEPLVKEVVRGHVDLNYSSSVLYTFHCNVPCARSPGDISSNRGNHLLLKVISHRHASEVDQLLELLIRFTMVPEARRLNPADPLLDTSVRNVLLL</sequence>
<evidence type="ECO:0000256" key="1">
    <source>
        <dbReference type="SAM" id="Phobius"/>
    </source>
</evidence>
<feature type="non-terminal residue" evidence="4">
    <location>
        <position position="437"/>
    </location>
</feature>
<feature type="domain" description="AB hydrolase-1" evidence="2">
    <location>
        <begin position="237"/>
        <end position="345"/>
    </location>
</feature>
<evidence type="ECO:0000313" key="4">
    <source>
        <dbReference type="EMBL" id="KOB70369.1"/>
    </source>
</evidence>
<name>A0A0L7L516_OPEBR</name>
<dbReference type="PANTHER" id="PTHR12277:SF72">
    <property type="entry name" value="BAT5L PROTEIN"/>
    <property type="match status" value="1"/>
</dbReference>
<dbReference type="SUPFAM" id="SSF53474">
    <property type="entry name" value="alpha/beta-Hydrolases"/>
    <property type="match status" value="1"/>
</dbReference>
<dbReference type="Proteomes" id="UP000037510">
    <property type="component" value="Unassembled WGS sequence"/>
</dbReference>
<evidence type="ECO:0000313" key="5">
    <source>
        <dbReference type="Proteomes" id="UP000037510"/>
    </source>
</evidence>
<dbReference type="PANTHER" id="PTHR12277">
    <property type="entry name" value="ALPHA/BETA HYDROLASE DOMAIN-CONTAINING PROTEIN"/>
    <property type="match status" value="1"/>
</dbReference>
<dbReference type="GO" id="GO:0004620">
    <property type="term" value="F:phospholipase activity"/>
    <property type="evidence" value="ECO:0007669"/>
    <property type="project" value="TreeGrafter"/>
</dbReference>
<dbReference type="Pfam" id="PF22990">
    <property type="entry name" value="ABHD16_N"/>
    <property type="match status" value="1"/>
</dbReference>
<dbReference type="InterPro" id="IPR000073">
    <property type="entry name" value="AB_hydrolase_1"/>
</dbReference>
<comment type="caution">
    <text evidence="4">The sequence shown here is derived from an EMBL/GenBank/DDBJ whole genome shotgun (WGS) entry which is preliminary data.</text>
</comment>
<dbReference type="GO" id="GO:0012505">
    <property type="term" value="C:endomembrane system"/>
    <property type="evidence" value="ECO:0007669"/>
    <property type="project" value="TreeGrafter"/>
</dbReference>
<dbReference type="EMBL" id="JTDY01002984">
    <property type="protein sequence ID" value="KOB70369.1"/>
    <property type="molecule type" value="Genomic_DNA"/>
</dbReference>
<dbReference type="Pfam" id="PF00561">
    <property type="entry name" value="Abhydrolase_1"/>
    <property type="match status" value="1"/>
</dbReference>
<feature type="domain" description="Phosphatidylserine Lipase ABHD16 N-terminal" evidence="3">
    <location>
        <begin position="3"/>
        <end position="113"/>
    </location>
</feature>
<dbReference type="GO" id="GO:0047372">
    <property type="term" value="F:monoacylglycerol lipase activity"/>
    <property type="evidence" value="ECO:0007669"/>
    <property type="project" value="TreeGrafter"/>
</dbReference>
<dbReference type="STRING" id="104452.A0A0L7L516"/>
<gene>
    <name evidence="4" type="ORF">OBRU01_15445</name>
</gene>
<reference evidence="4 5" key="1">
    <citation type="journal article" date="2015" name="Genome Biol. Evol.">
        <title>The genome of winter moth (Operophtera brumata) provides a genomic perspective on sexual dimorphism and phenology.</title>
        <authorList>
            <person name="Derks M.F."/>
            <person name="Smit S."/>
            <person name="Salis L."/>
            <person name="Schijlen E."/>
            <person name="Bossers A."/>
            <person name="Mateman C."/>
            <person name="Pijl A.S."/>
            <person name="de Ridder D."/>
            <person name="Groenen M.A."/>
            <person name="Visser M.E."/>
            <person name="Megens H.J."/>
        </authorList>
    </citation>
    <scope>NUCLEOTIDE SEQUENCE [LARGE SCALE GENOMIC DNA]</scope>
    <source>
        <strain evidence="4">WM2013NL</strain>
        <tissue evidence="4">Head and thorax</tissue>
    </source>
</reference>
<feature type="transmembrane region" description="Helical" evidence="1">
    <location>
        <begin position="57"/>
        <end position="78"/>
    </location>
</feature>
<feature type="non-terminal residue" evidence="4">
    <location>
        <position position="1"/>
    </location>
</feature>
<protein>
    <submittedName>
        <fullName evidence="4">Protein BAT5</fullName>
    </submittedName>
</protein>
<keyword evidence="1" id="KW-0812">Transmembrane</keyword>
<evidence type="ECO:0000259" key="2">
    <source>
        <dbReference type="Pfam" id="PF00561"/>
    </source>
</evidence>
<keyword evidence="1" id="KW-0472">Membrane</keyword>
<proteinExistence type="predicted"/>
<dbReference type="InterPro" id="IPR054518">
    <property type="entry name" value="ABHD16_N"/>
</dbReference>
<keyword evidence="1" id="KW-1133">Transmembrane helix</keyword>
<accession>A0A0L7L516</accession>